<evidence type="ECO:0000313" key="5">
    <source>
        <dbReference type="Proteomes" id="UP000240042"/>
    </source>
</evidence>
<dbReference type="Gene3D" id="3.30.1330.30">
    <property type="match status" value="1"/>
</dbReference>
<dbReference type="InterPro" id="IPR004441">
    <property type="entry name" value="rRNA_MeTrfase_TrmH"/>
</dbReference>
<reference evidence="5" key="1">
    <citation type="submission" date="2016-10" db="EMBL/GenBank/DDBJ databases">
        <authorList>
            <person name="Varghese N."/>
            <person name="Submissions S."/>
        </authorList>
    </citation>
    <scope>NUCLEOTIDE SEQUENCE [LARGE SCALE GENOMIC DNA]</scope>
    <source>
        <strain evidence="5">ATCC 43811</strain>
    </source>
</reference>
<dbReference type="PANTHER" id="PTHR46429">
    <property type="entry name" value="23S RRNA (GUANOSINE-2'-O-)-METHYLTRANSFERASE RLMB"/>
    <property type="match status" value="1"/>
</dbReference>
<evidence type="ECO:0000256" key="1">
    <source>
        <dbReference type="ARBA" id="ARBA00022603"/>
    </source>
</evidence>
<dbReference type="Pfam" id="PF08032">
    <property type="entry name" value="SpoU_sub_bind"/>
    <property type="match status" value="1"/>
</dbReference>
<organism evidence="4 5">
    <name type="scientific">Brevinema andersonii</name>
    <dbReference type="NCBI Taxonomy" id="34097"/>
    <lineage>
        <taxon>Bacteria</taxon>
        <taxon>Pseudomonadati</taxon>
        <taxon>Spirochaetota</taxon>
        <taxon>Spirochaetia</taxon>
        <taxon>Brevinematales</taxon>
        <taxon>Brevinemataceae</taxon>
        <taxon>Brevinema</taxon>
    </lineage>
</organism>
<sequence length="238" mass="26297">MIIYGRNSIEEALLENLDISEIWIDKAKSEKYPGLRKTLKQKNIPVQFIASKELDKKADTLKHQGIAGKIVLPRNIITENMTFHIDYSMFNRILILDGVTDTGNLGAIIRSAVLLGADWILLPKDNSARITAQTIKSSAGSIYKINLAYVNNIKTEIDAMKKEGFSVVALIGEAQQVLSGLKVQKSCIVLGSERDGIRKGIKALCTHKAHLPSTKRMDSFNVSVAAALAMYSLWLDIL</sequence>
<dbReference type="CDD" id="cd18103">
    <property type="entry name" value="SpoU-like_RlmB"/>
    <property type="match status" value="1"/>
</dbReference>
<accession>A0A1I1E0E8</accession>
<protein>
    <submittedName>
        <fullName evidence="4">23S rRNA (Guanosine2251-2'-O)-methyltransferase</fullName>
    </submittedName>
</protein>
<dbReference type="Pfam" id="PF00588">
    <property type="entry name" value="SpoU_methylase"/>
    <property type="match status" value="1"/>
</dbReference>
<dbReference type="PANTHER" id="PTHR46429:SF1">
    <property type="entry name" value="23S RRNA (GUANOSINE-2'-O-)-METHYLTRANSFERASE RLMB"/>
    <property type="match status" value="1"/>
</dbReference>
<evidence type="ECO:0000259" key="3">
    <source>
        <dbReference type="SMART" id="SM00967"/>
    </source>
</evidence>
<dbReference type="SUPFAM" id="SSF75217">
    <property type="entry name" value="alpha/beta knot"/>
    <property type="match status" value="1"/>
</dbReference>
<dbReference type="GO" id="GO:0005829">
    <property type="term" value="C:cytosol"/>
    <property type="evidence" value="ECO:0007669"/>
    <property type="project" value="TreeGrafter"/>
</dbReference>
<gene>
    <name evidence="4" type="ORF">SAMN02745150_00860</name>
</gene>
<dbReference type="RefSeq" id="WP_092318988.1">
    <property type="nucleotide sequence ID" value="NZ_FOKY01000005.1"/>
</dbReference>
<dbReference type="Gene3D" id="3.40.1280.10">
    <property type="match status" value="1"/>
</dbReference>
<dbReference type="InterPro" id="IPR013123">
    <property type="entry name" value="SpoU_subst-bd"/>
</dbReference>
<dbReference type="EMBL" id="FOKY01000005">
    <property type="protein sequence ID" value="SFB80146.1"/>
    <property type="molecule type" value="Genomic_DNA"/>
</dbReference>
<dbReference type="OrthoDB" id="9794400at2"/>
<dbReference type="InterPro" id="IPR001537">
    <property type="entry name" value="SpoU_MeTrfase"/>
</dbReference>
<dbReference type="InterPro" id="IPR029026">
    <property type="entry name" value="tRNA_m1G_MTases_N"/>
</dbReference>
<dbReference type="InterPro" id="IPR029028">
    <property type="entry name" value="Alpha/beta_knot_MTases"/>
</dbReference>
<keyword evidence="5" id="KW-1185">Reference proteome</keyword>
<evidence type="ECO:0000256" key="2">
    <source>
        <dbReference type="ARBA" id="ARBA00022679"/>
    </source>
</evidence>
<dbReference type="GO" id="GO:0008173">
    <property type="term" value="F:RNA methyltransferase activity"/>
    <property type="evidence" value="ECO:0007669"/>
    <property type="project" value="InterPro"/>
</dbReference>
<evidence type="ECO:0000313" key="4">
    <source>
        <dbReference type="EMBL" id="SFB80146.1"/>
    </source>
</evidence>
<dbReference type="SMART" id="SM00967">
    <property type="entry name" value="SpoU_sub_bind"/>
    <property type="match status" value="1"/>
</dbReference>
<dbReference type="GO" id="GO:0006396">
    <property type="term" value="P:RNA processing"/>
    <property type="evidence" value="ECO:0007669"/>
    <property type="project" value="InterPro"/>
</dbReference>
<keyword evidence="1 4" id="KW-0489">Methyltransferase</keyword>
<dbReference type="InterPro" id="IPR029064">
    <property type="entry name" value="Ribosomal_eL30-like_sf"/>
</dbReference>
<proteinExistence type="predicted"/>
<dbReference type="STRING" id="34097.SAMN02745150_00860"/>
<feature type="domain" description="RNA 2-O ribose methyltransferase substrate binding" evidence="3">
    <location>
        <begin position="2"/>
        <end position="76"/>
    </location>
</feature>
<name>A0A1I1E0E8_BREAD</name>
<dbReference type="NCBIfam" id="TIGR00186">
    <property type="entry name" value="rRNA_methyl_3"/>
    <property type="match status" value="1"/>
</dbReference>
<dbReference type="SUPFAM" id="SSF55315">
    <property type="entry name" value="L30e-like"/>
    <property type="match status" value="1"/>
</dbReference>
<dbReference type="GO" id="GO:0003723">
    <property type="term" value="F:RNA binding"/>
    <property type="evidence" value="ECO:0007669"/>
    <property type="project" value="InterPro"/>
</dbReference>
<dbReference type="GO" id="GO:0032259">
    <property type="term" value="P:methylation"/>
    <property type="evidence" value="ECO:0007669"/>
    <property type="project" value="UniProtKB-KW"/>
</dbReference>
<dbReference type="Proteomes" id="UP000240042">
    <property type="component" value="Unassembled WGS sequence"/>
</dbReference>
<keyword evidence="2 4" id="KW-0808">Transferase</keyword>
<dbReference type="AlphaFoldDB" id="A0A1I1E0E8"/>